<evidence type="ECO:0000256" key="1">
    <source>
        <dbReference type="SAM" id="Phobius"/>
    </source>
</evidence>
<accession>A0A422MWR9</accession>
<keyword evidence="1" id="KW-0812">Transmembrane</keyword>
<dbReference type="EMBL" id="MKKU01001109">
    <property type="protein sequence ID" value="RNE97668.1"/>
    <property type="molecule type" value="Genomic_DNA"/>
</dbReference>
<evidence type="ECO:0000256" key="2">
    <source>
        <dbReference type="SAM" id="SignalP"/>
    </source>
</evidence>
<dbReference type="AlphaFoldDB" id="A0A422MWR9"/>
<evidence type="ECO:0000313" key="3">
    <source>
        <dbReference type="EMBL" id="RNE97668.1"/>
    </source>
</evidence>
<keyword evidence="4" id="KW-1185">Reference proteome</keyword>
<protein>
    <submittedName>
        <fullName evidence="3">Uncharacterized protein</fullName>
    </submittedName>
</protein>
<organism evidence="3 4">
    <name type="scientific">Trypanosoma conorhini</name>
    <dbReference type="NCBI Taxonomy" id="83891"/>
    <lineage>
        <taxon>Eukaryota</taxon>
        <taxon>Discoba</taxon>
        <taxon>Euglenozoa</taxon>
        <taxon>Kinetoplastea</taxon>
        <taxon>Metakinetoplastina</taxon>
        <taxon>Trypanosomatida</taxon>
        <taxon>Trypanosomatidae</taxon>
        <taxon>Trypanosoma</taxon>
    </lineage>
</organism>
<keyword evidence="1" id="KW-0472">Membrane</keyword>
<dbReference type="RefSeq" id="XP_029223657.1">
    <property type="nucleotide sequence ID" value="XM_029376205.1"/>
</dbReference>
<dbReference type="Proteomes" id="UP000284403">
    <property type="component" value="Unassembled WGS sequence"/>
</dbReference>
<feature type="signal peptide" evidence="2">
    <location>
        <begin position="1"/>
        <end position="20"/>
    </location>
</feature>
<dbReference type="OrthoDB" id="262479at2759"/>
<proteinExistence type="predicted"/>
<sequence length="387" mass="42690">MQACATWLLMAVLFAVCGECADSVALMFSREITLRGVGDVRVNSSFDGAAATYIDRAIKPNLFLIHSFAVPPDVVIVVGAWLLGSPEEVDTSMQKLNATFNGWSTAPDASLVANLNQLSLMELGTQPAGIEFKDNCSYGGESIDVKAPGFGFDNLTIFFTMRVNPRENLVQSLCQILSIPDCSLIALNSVSELGSVYVAQVTVTSSNRNLLFIQLMNHLRYASALFSEHITAMTVGGVQVYATPKLPALTYKGDTDTCLSRYWYLIFLILLLPLALIAGQRFRYMGAKSGVKSVRAMEWDIRSGVRYQGRMQAEMGGRGQLPQAAFFGGFPPGMHYGAYAPHDATWQNTQLQRQMSQQGPNVHYDPHALWQYTGEDNRHRYPSVRRS</sequence>
<evidence type="ECO:0000313" key="4">
    <source>
        <dbReference type="Proteomes" id="UP000284403"/>
    </source>
</evidence>
<feature type="transmembrane region" description="Helical" evidence="1">
    <location>
        <begin position="262"/>
        <end position="279"/>
    </location>
</feature>
<reference evidence="3 4" key="1">
    <citation type="journal article" date="2018" name="BMC Genomics">
        <title>Genomic comparison of Trypanosoma conorhini and Trypanosoma rangeli to Trypanosoma cruzi strains of high and low virulence.</title>
        <authorList>
            <person name="Bradwell K.R."/>
            <person name="Koparde V.N."/>
            <person name="Matveyev A.V."/>
            <person name="Serrano M.G."/>
            <person name="Alves J.M."/>
            <person name="Parikh H."/>
            <person name="Huang B."/>
            <person name="Lee V."/>
            <person name="Espinosa-Alvarez O."/>
            <person name="Ortiz P.A."/>
            <person name="Costa-Martins A.G."/>
            <person name="Teixeira M.M."/>
            <person name="Buck G.A."/>
        </authorList>
    </citation>
    <scope>NUCLEOTIDE SEQUENCE [LARGE SCALE GENOMIC DNA]</scope>
    <source>
        <strain evidence="3 4">025E</strain>
    </source>
</reference>
<name>A0A422MWR9_9TRYP</name>
<comment type="caution">
    <text evidence="3">The sequence shown here is derived from an EMBL/GenBank/DDBJ whole genome shotgun (WGS) entry which is preliminary data.</text>
</comment>
<dbReference type="GeneID" id="40322997"/>
<feature type="chain" id="PRO_5019333226" evidence="2">
    <location>
        <begin position="21"/>
        <end position="387"/>
    </location>
</feature>
<keyword evidence="1" id="KW-1133">Transmembrane helix</keyword>
<gene>
    <name evidence="3" type="ORF">Tco025E_09386</name>
</gene>
<keyword evidence="2" id="KW-0732">Signal</keyword>